<comment type="caution">
    <text evidence="2">The sequence shown here is derived from an EMBL/GenBank/DDBJ whole genome shotgun (WGS) entry which is preliminary data.</text>
</comment>
<dbReference type="InterPro" id="IPR042245">
    <property type="entry name" value="Tgt2/MlaC_sf"/>
</dbReference>
<keyword evidence="3" id="KW-1185">Reference proteome</keyword>
<evidence type="ECO:0000256" key="1">
    <source>
        <dbReference type="SAM" id="SignalP"/>
    </source>
</evidence>
<feature type="chain" id="PRO_5046548320" evidence="1">
    <location>
        <begin position="25"/>
        <end position="221"/>
    </location>
</feature>
<dbReference type="Pfam" id="PF05494">
    <property type="entry name" value="MlaC"/>
    <property type="match status" value="1"/>
</dbReference>
<dbReference type="EMBL" id="JASBAO010000001">
    <property type="protein sequence ID" value="MDI2090965.1"/>
    <property type="molecule type" value="Genomic_DNA"/>
</dbReference>
<evidence type="ECO:0000313" key="2">
    <source>
        <dbReference type="EMBL" id="MDI2090965.1"/>
    </source>
</evidence>
<sequence>MKLTRFILLCGVTALTGITNQVQAKPVASTSTAAVNAGTVQTQDSPKAPVAILYQALNTIQQRNSGTFEQQDALLKKALISAYDFSTILSNTVGYRYNTLTPADKESLMTAFVNYTTARYISSFAGDTNSKFTIDAKVKPASVGDDKIVSTTIGDKQDPTTISYLVRRTPTGWKIIDVLLNGHISQVAVQHNDFNSTLSQGGSTALVDMLNKKTQSFSSKK</sequence>
<dbReference type="Proteomes" id="UP001431634">
    <property type="component" value="Unassembled WGS sequence"/>
</dbReference>
<accession>A0ABT6Q1I4</accession>
<name>A0ABT6Q1I4_9PROT</name>
<dbReference type="InterPro" id="IPR008869">
    <property type="entry name" value="MlaC/ttg2D"/>
</dbReference>
<feature type="signal peptide" evidence="1">
    <location>
        <begin position="1"/>
        <end position="24"/>
    </location>
</feature>
<reference evidence="2" key="1">
    <citation type="submission" date="2023-05" db="EMBL/GenBank/DDBJ databases">
        <title>Whole genome sequence of Commensalibacter sp.</title>
        <authorList>
            <person name="Charoenyingcharoen P."/>
            <person name="Yukphan P."/>
        </authorList>
    </citation>
    <scope>NUCLEOTIDE SEQUENCE</scope>
    <source>
        <strain evidence="2">TBRC 16381</strain>
    </source>
</reference>
<dbReference type="Gene3D" id="3.10.450.710">
    <property type="entry name" value="Tgt2/MlaC"/>
    <property type="match status" value="1"/>
</dbReference>
<gene>
    <name evidence="2" type="ORF">QJV27_06195</name>
</gene>
<evidence type="ECO:0000313" key="3">
    <source>
        <dbReference type="Proteomes" id="UP001431634"/>
    </source>
</evidence>
<protein>
    <submittedName>
        <fullName evidence="2">ABC transporter substrate-binding protein</fullName>
    </submittedName>
</protein>
<keyword evidence="1" id="KW-0732">Signal</keyword>
<dbReference type="RefSeq" id="WP_281448079.1">
    <property type="nucleotide sequence ID" value="NZ_JASBAO010000001.1"/>
</dbReference>
<organism evidence="2 3">
    <name type="scientific">Commensalibacter oyaizuii</name>
    <dbReference type="NCBI Taxonomy" id="3043873"/>
    <lineage>
        <taxon>Bacteria</taxon>
        <taxon>Pseudomonadati</taxon>
        <taxon>Pseudomonadota</taxon>
        <taxon>Alphaproteobacteria</taxon>
        <taxon>Acetobacterales</taxon>
        <taxon>Acetobacteraceae</taxon>
    </lineage>
</organism>
<proteinExistence type="predicted"/>